<name>A0A9N7U0L0_PLEPL</name>
<proteinExistence type="predicted"/>
<protein>
    <submittedName>
        <fullName evidence="1">Uncharacterized protein</fullName>
    </submittedName>
</protein>
<reference evidence="1" key="1">
    <citation type="submission" date="2020-03" db="EMBL/GenBank/DDBJ databases">
        <authorList>
            <person name="Weist P."/>
        </authorList>
    </citation>
    <scope>NUCLEOTIDE SEQUENCE</scope>
</reference>
<comment type="caution">
    <text evidence="1">The sequence shown here is derived from an EMBL/GenBank/DDBJ whole genome shotgun (WGS) entry which is preliminary data.</text>
</comment>
<gene>
    <name evidence="1" type="ORF">PLEPLA_LOCUS9729</name>
</gene>
<dbReference type="Proteomes" id="UP001153269">
    <property type="component" value="Unassembled WGS sequence"/>
</dbReference>
<dbReference type="AlphaFoldDB" id="A0A9N7U0L0"/>
<sequence>MESVWRSQCGGVSVMESVWRSQCDGVSVKESVSRSQCEGISLMESVWRSQCNGVSVMESVWRSQCGGVSVMESSEEKIPPLAGSCPYSGSPTLDEPPLSSLKAELADMSSDGGLVQRAAGYTALKGAYTHPQHRPGMMLGA</sequence>
<evidence type="ECO:0000313" key="1">
    <source>
        <dbReference type="EMBL" id="CAB1421841.1"/>
    </source>
</evidence>
<organism evidence="1 2">
    <name type="scientific">Pleuronectes platessa</name>
    <name type="common">European plaice</name>
    <dbReference type="NCBI Taxonomy" id="8262"/>
    <lineage>
        <taxon>Eukaryota</taxon>
        <taxon>Metazoa</taxon>
        <taxon>Chordata</taxon>
        <taxon>Craniata</taxon>
        <taxon>Vertebrata</taxon>
        <taxon>Euteleostomi</taxon>
        <taxon>Actinopterygii</taxon>
        <taxon>Neopterygii</taxon>
        <taxon>Teleostei</taxon>
        <taxon>Neoteleostei</taxon>
        <taxon>Acanthomorphata</taxon>
        <taxon>Carangaria</taxon>
        <taxon>Pleuronectiformes</taxon>
        <taxon>Pleuronectoidei</taxon>
        <taxon>Pleuronectidae</taxon>
        <taxon>Pleuronectes</taxon>
    </lineage>
</organism>
<dbReference type="EMBL" id="CADEAL010000547">
    <property type="protein sequence ID" value="CAB1421841.1"/>
    <property type="molecule type" value="Genomic_DNA"/>
</dbReference>
<accession>A0A9N7U0L0</accession>
<keyword evidence="2" id="KW-1185">Reference proteome</keyword>
<evidence type="ECO:0000313" key="2">
    <source>
        <dbReference type="Proteomes" id="UP001153269"/>
    </source>
</evidence>